<gene>
    <name evidence="1" type="ORF">M404DRAFT_193816</name>
</gene>
<dbReference type="OrthoDB" id="2626341at2759"/>
<sequence>MNVNLSECCNEIQHQPNTSCAPGSNIMGVAIGLAKVGDETFQTNPSPGPQKKPRIDKYTNCPPKQCLCPGPDGKCCLQEVTYAMVADHFIIHRMTKESRDVVIPCQWEGCSVELARHSFIRHIRERHLGNLRTTPPRKNADNALSAPD</sequence>
<name>A0A0C3PL07_PISTI</name>
<reference evidence="1 2" key="1">
    <citation type="submission" date="2014-04" db="EMBL/GenBank/DDBJ databases">
        <authorList>
            <consortium name="DOE Joint Genome Institute"/>
            <person name="Kuo A."/>
            <person name="Kohler A."/>
            <person name="Costa M.D."/>
            <person name="Nagy L.G."/>
            <person name="Floudas D."/>
            <person name="Copeland A."/>
            <person name="Barry K.W."/>
            <person name="Cichocki N."/>
            <person name="Veneault-Fourrey C."/>
            <person name="LaButti K."/>
            <person name="Lindquist E.A."/>
            <person name="Lipzen A."/>
            <person name="Lundell T."/>
            <person name="Morin E."/>
            <person name="Murat C."/>
            <person name="Sun H."/>
            <person name="Tunlid A."/>
            <person name="Henrissat B."/>
            <person name="Grigoriev I.V."/>
            <person name="Hibbett D.S."/>
            <person name="Martin F."/>
            <person name="Nordberg H.P."/>
            <person name="Cantor M.N."/>
            <person name="Hua S.X."/>
        </authorList>
    </citation>
    <scope>NUCLEOTIDE SEQUENCE [LARGE SCALE GENOMIC DNA]</scope>
    <source>
        <strain evidence="1 2">Marx 270</strain>
    </source>
</reference>
<evidence type="ECO:0000313" key="2">
    <source>
        <dbReference type="Proteomes" id="UP000054217"/>
    </source>
</evidence>
<dbReference type="Proteomes" id="UP000054217">
    <property type="component" value="Unassembled WGS sequence"/>
</dbReference>
<dbReference type="InParanoid" id="A0A0C3PL07"/>
<dbReference type="AlphaFoldDB" id="A0A0C3PL07"/>
<reference evidence="2" key="2">
    <citation type="submission" date="2015-01" db="EMBL/GenBank/DDBJ databases">
        <title>Evolutionary Origins and Diversification of the Mycorrhizal Mutualists.</title>
        <authorList>
            <consortium name="DOE Joint Genome Institute"/>
            <consortium name="Mycorrhizal Genomics Consortium"/>
            <person name="Kohler A."/>
            <person name="Kuo A."/>
            <person name="Nagy L.G."/>
            <person name="Floudas D."/>
            <person name="Copeland A."/>
            <person name="Barry K.W."/>
            <person name="Cichocki N."/>
            <person name="Veneault-Fourrey C."/>
            <person name="LaButti K."/>
            <person name="Lindquist E.A."/>
            <person name="Lipzen A."/>
            <person name="Lundell T."/>
            <person name="Morin E."/>
            <person name="Murat C."/>
            <person name="Riley R."/>
            <person name="Ohm R."/>
            <person name="Sun H."/>
            <person name="Tunlid A."/>
            <person name="Henrissat B."/>
            <person name="Grigoriev I.V."/>
            <person name="Hibbett D.S."/>
            <person name="Martin F."/>
        </authorList>
    </citation>
    <scope>NUCLEOTIDE SEQUENCE [LARGE SCALE GENOMIC DNA]</scope>
    <source>
        <strain evidence="2">Marx 270</strain>
    </source>
</reference>
<keyword evidence="2" id="KW-1185">Reference proteome</keyword>
<accession>A0A0C3PL07</accession>
<proteinExistence type="predicted"/>
<evidence type="ECO:0000313" key="1">
    <source>
        <dbReference type="EMBL" id="KIO14935.1"/>
    </source>
</evidence>
<dbReference type="HOGENOM" id="CLU_1759547_0_0_1"/>
<protein>
    <submittedName>
        <fullName evidence="1">Uncharacterized protein</fullName>
    </submittedName>
</protein>
<dbReference type="EMBL" id="KN831944">
    <property type="protein sequence ID" value="KIO14935.1"/>
    <property type="molecule type" value="Genomic_DNA"/>
</dbReference>
<organism evidence="1 2">
    <name type="scientific">Pisolithus tinctorius Marx 270</name>
    <dbReference type="NCBI Taxonomy" id="870435"/>
    <lineage>
        <taxon>Eukaryota</taxon>
        <taxon>Fungi</taxon>
        <taxon>Dikarya</taxon>
        <taxon>Basidiomycota</taxon>
        <taxon>Agaricomycotina</taxon>
        <taxon>Agaricomycetes</taxon>
        <taxon>Agaricomycetidae</taxon>
        <taxon>Boletales</taxon>
        <taxon>Sclerodermatineae</taxon>
        <taxon>Pisolithaceae</taxon>
        <taxon>Pisolithus</taxon>
    </lineage>
</organism>